<name>A0ACB6Z1N3_THEGA</name>
<proteinExistence type="predicted"/>
<dbReference type="EMBL" id="MU118238">
    <property type="protein sequence ID" value="KAF9643353.1"/>
    <property type="molecule type" value="Genomic_DNA"/>
</dbReference>
<comment type="caution">
    <text evidence="1">The sequence shown here is derived from an EMBL/GenBank/DDBJ whole genome shotgun (WGS) entry which is preliminary data.</text>
</comment>
<reference evidence="1" key="1">
    <citation type="submission" date="2019-10" db="EMBL/GenBank/DDBJ databases">
        <authorList>
            <consortium name="DOE Joint Genome Institute"/>
            <person name="Kuo A."/>
            <person name="Miyauchi S."/>
            <person name="Kiss E."/>
            <person name="Drula E."/>
            <person name="Kohler A."/>
            <person name="Sanchez-Garcia M."/>
            <person name="Andreopoulos B."/>
            <person name="Barry K.W."/>
            <person name="Bonito G."/>
            <person name="Buee M."/>
            <person name="Carver A."/>
            <person name="Chen C."/>
            <person name="Cichocki N."/>
            <person name="Clum A."/>
            <person name="Culley D."/>
            <person name="Crous P.W."/>
            <person name="Fauchery L."/>
            <person name="Girlanda M."/>
            <person name="Hayes R."/>
            <person name="Keri Z."/>
            <person name="Labutti K."/>
            <person name="Lipzen A."/>
            <person name="Lombard V."/>
            <person name="Magnuson J."/>
            <person name="Maillard F."/>
            <person name="Morin E."/>
            <person name="Murat C."/>
            <person name="Nolan M."/>
            <person name="Ohm R."/>
            <person name="Pangilinan J."/>
            <person name="Pereira M."/>
            <person name="Perotto S."/>
            <person name="Peter M."/>
            <person name="Riley R."/>
            <person name="Sitrit Y."/>
            <person name="Stielow B."/>
            <person name="Szollosi G."/>
            <person name="Zifcakova L."/>
            <person name="Stursova M."/>
            <person name="Spatafora J.W."/>
            <person name="Tedersoo L."/>
            <person name="Vaario L.-M."/>
            <person name="Yamada A."/>
            <person name="Yan M."/>
            <person name="Wang P."/>
            <person name="Xu J."/>
            <person name="Bruns T."/>
            <person name="Baldrian P."/>
            <person name="Vilgalys R."/>
            <person name="Henrissat B."/>
            <person name="Grigoriev I.V."/>
            <person name="Hibbett D."/>
            <person name="Nagy L.G."/>
            <person name="Martin F.M."/>
        </authorList>
    </citation>
    <scope>NUCLEOTIDE SEQUENCE</scope>
    <source>
        <strain evidence="1">P2</strain>
    </source>
</reference>
<gene>
    <name evidence="1" type="ORF">BDM02DRAFT_3191788</name>
</gene>
<evidence type="ECO:0000313" key="1">
    <source>
        <dbReference type="EMBL" id="KAF9643353.1"/>
    </source>
</evidence>
<organism evidence="1 2">
    <name type="scientific">Thelephora ganbajun</name>
    <name type="common">Ganba fungus</name>
    <dbReference type="NCBI Taxonomy" id="370292"/>
    <lineage>
        <taxon>Eukaryota</taxon>
        <taxon>Fungi</taxon>
        <taxon>Dikarya</taxon>
        <taxon>Basidiomycota</taxon>
        <taxon>Agaricomycotina</taxon>
        <taxon>Agaricomycetes</taxon>
        <taxon>Thelephorales</taxon>
        <taxon>Thelephoraceae</taxon>
        <taxon>Thelephora</taxon>
    </lineage>
</organism>
<sequence length="265" mass="29208">MSSDNPNPPRSSPEGTGFTAVDTISTNDKSLSDILSCILQHKETGIPLVVCGLNTDPNWAPLPGPDPPEENRDVERQPPVDDPEQQDAPPPEDAFAWAHQLSLIPKDLLPLGPKETSLITVECCEHLQNGMDGCSRGRPLRQNHCASTFHWLTLDSVGAASDIWFILEASHADQMRARLSALPTGSQPMFMTASEFLSCPFPVFHHIQSAGDLLVILPRCFAQNLREGSPTSISWSRMSIHGLSLAMHYELPMYRRLCLLEEHGI</sequence>
<keyword evidence="2" id="KW-1185">Reference proteome</keyword>
<reference evidence="1" key="2">
    <citation type="journal article" date="2020" name="Nat. Commun.">
        <title>Large-scale genome sequencing of mycorrhizal fungi provides insights into the early evolution of symbiotic traits.</title>
        <authorList>
            <person name="Miyauchi S."/>
            <person name="Kiss E."/>
            <person name="Kuo A."/>
            <person name="Drula E."/>
            <person name="Kohler A."/>
            <person name="Sanchez-Garcia M."/>
            <person name="Morin E."/>
            <person name="Andreopoulos B."/>
            <person name="Barry K.W."/>
            <person name="Bonito G."/>
            <person name="Buee M."/>
            <person name="Carver A."/>
            <person name="Chen C."/>
            <person name="Cichocki N."/>
            <person name="Clum A."/>
            <person name="Culley D."/>
            <person name="Crous P.W."/>
            <person name="Fauchery L."/>
            <person name="Girlanda M."/>
            <person name="Hayes R.D."/>
            <person name="Keri Z."/>
            <person name="LaButti K."/>
            <person name="Lipzen A."/>
            <person name="Lombard V."/>
            <person name="Magnuson J."/>
            <person name="Maillard F."/>
            <person name="Murat C."/>
            <person name="Nolan M."/>
            <person name="Ohm R.A."/>
            <person name="Pangilinan J."/>
            <person name="Pereira M.F."/>
            <person name="Perotto S."/>
            <person name="Peter M."/>
            <person name="Pfister S."/>
            <person name="Riley R."/>
            <person name="Sitrit Y."/>
            <person name="Stielow J.B."/>
            <person name="Szollosi G."/>
            <person name="Zifcakova L."/>
            <person name="Stursova M."/>
            <person name="Spatafora J.W."/>
            <person name="Tedersoo L."/>
            <person name="Vaario L.M."/>
            <person name="Yamada A."/>
            <person name="Yan M."/>
            <person name="Wang P."/>
            <person name="Xu J."/>
            <person name="Bruns T."/>
            <person name="Baldrian P."/>
            <person name="Vilgalys R."/>
            <person name="Dunand C."/>
            <person name="Henrissat B."/>
            <person name="Grigoriev I.V."/>
            <person name="Hibbett D."/>
            <person name="Nagy L.G."/>
            <person name="Martin F.M."/>
        </authorList>
    </citation>
    <scope>NUCLEOTIDE SEQUENCE</scope>
    <source>
        <strain evidence="1">P2</strain>
    </source>
</reference>
<evidence type="ECO:0000313" key="2">
    <source>
        <dbReference type="Proteomes" id="UP000886501"/>
    </source>
</evidence>
<accession>A0ACB6Z1N3</accession>
<protein>
    <submittedName>
        <fullName evidence="1">Uncharacterized protein</fullName>
    </submittedName>
</protein>
<dbReference type="Proteomes" id="UP000886501">
    <property type="component" value="Unassembled WGS sequence"/>
</dbReference>